<keyword evidence="2" id="KW-1185">Reference proteome</keyword>
<accession>A0A1G8F7M9</accession>
<protein>
    <submittedName>
        <fullName evidence="1">Uncharacterized protein</fullName>
    </submittedName>
</protein>
<proteinExistence type="predicted"/>
<dbReference type="AlphaFoldDB" id="A0A1G8F7M9"/>
<dbReference type="STRING" id="551996.SAMN05192573_112182"/>
<sequence length="130" mass="14913">MSWDVVLFNSRQKITDLADVDEKQLLPVSFSKAFKKYFKNIITDGDHHEIKEDDFTIDYFDDGEPSSTLMLNLYGESAIYPLIDLAIKNNWQIFDTGLGDMIDLGNSSKNGYQNFQAYLNIVLNKPFNSN</sequence>
<reference evidence="2" key="1">
    <citation type="submission" date="2016-10" db="EMBL/GenBank/DDBJ databases">
        <authorList>
            <person name="Varghese N."/>
            <person name="Submissions S."/>
        </authorList>
    </citation>
    <scope>NUCLEOTIDE SEQUENCE [LARGE SCALE GENOMIC DNA]</scope>
    <source>
        <strain evidence="2">Gh-67</strain>
    </source>
</reference>
<dbReference type="Proteomes" id="UP000199705">
    <property type="component" value="Unassembled WGS sequence"/>
</dbReference>
<dbReference type="RefSeq" id="WP_091171912.1">
    <property type="nucleotide sequence ID" value="NZ_FNCG01000012.1"/>
</dbReference>
<evidence type="ECO:0000313" key="2">
    <source>
        <dbReference type="Proteomes" id="UP000199705"/>
    </source>
</evidence>
<dbReference type="EMBL" id="FNCG01000012">
    <property type="protein sequence ID" value="SDH78173.1"/>
    <property type="molecule type" value="Genomic_DNA"/>
</dbReference>
<evidence type="ECO:0000313" key="1">
    <source>
        <dbReference type="EMBL" id="SDH78173.1"/>
    </source>
</evidence>
<name>A0A1G8F7M9_9SPHI</name>
<gene>
    <name evidence="1" type="ORF">SAMN05192573_112182</name>
</gene>
<organism evidence="1 2">
    <name type="scientific">Mucilaginibacter gossypii</name>
    <dbReference type="NCBI Taxonomy" id="551996"/>
    <lineage>
        <taxon>Bacteria</taxon>
        <taxon>Pseudomonadati</taxon>
        <taxon>Bacteroidota</taxon>
        <taxon>Sphingobacteriia</taxon>
        <taxon>Sphingobacteriales</taxon>
        <taxon>Sphingobacteriaceae</taxon>
        <taxon>Mucilaginibacter</taxon>
    </lineage>
</organism>